<comment type="caution">
    <text evidence="3">The sequence shown here is derived from an EMBL/GenBank/DDBJ whole genome shotgun (WGS) entry which is preliminary data.</text>
</comment>
<evidence type="ECO:0000256" key="1">
    <source>
        <dbReference type="SAM" id="MobiDB-lite"/>
    </source>
</evidence>
<dbReference type="PANTHER" id="PTHR46637">
    <property type="entry name" value="TIS1421-TRANSPOSASE PROTEIN A"/>
    <property type="match status" value="1"/>
</dbReference>
<organism evidence="3 4">
    <name type="scientific">Nonomuraea phyllanthi</name>
    <dbReference type="NCBI Taxonomy" id="2219224"/>
    <lineage>
        <taxon>Bacteria</taxon>
        <taxon>Bacillati</taxon>
        <taxon>Actinomycetota</taxon>
        <taxon>Actinomycetes</taxon>
        <taxon>Streptosporangiales</taxon>
        <taxon>Streptosporangiaceae</taxon>
        <taxon>Nonomuraea</taxon>
    </lineage>
</organism>
<dbReference type="OrthoDB" id="4338165at2"/>
<feature type="region of interest" description="Disordered" evidence="1">
    <location>
        <begin position="64"/>
        <end position="113"/>
    </location>
</feature>
<protein>
    <submittedName>
        <fullName evidence="3">Transposase</fullName>
    </submittedName>
</protein>
<name>A0A5C4WTZ1_9ACTN</name>
<sequence length="113" mass="12450">MASFDAKHSHRSLDVARRRVDDRTILAAIVYVTTTGCAWRQVPPVFGASWQTVSRRFTEWSAARVSQAVPDPAGRARHARRSGLVAARGKGRQPTDRRRSQRASGGGKTRSPP</sequence>
<keyword evidence="4" id="KW-1185">Reference proteome</keyword>
<dbReference type="InterPro" id="IPR025161">
    <property type="entry name" value="IS402-like_dom"/>
</dbReference>
<proteinExistence type="predicted"/>
<reference evidence="3 4" key="1">
    <citation type="submission" date="2019-10" db="EMBL/GenBank/DDBJ databases">
        <title>Nonomuraea sp. nov., isolated from Phyllanthus amarus.</title>
        <authorList>
            <person name="Klykleung N."/>
            <person name="Tanasupawat S."/>
        </authorList>
    </citation>
    <scope>NUCLEOTIDE SEQUENCE [LARGE SCALE GENOMIC DNA]</scope>
    <source>
        <strain evidence="3 4">PA1-10</strain>
    </source>
</reference>
<feature type="compositionally biased region" description="Gly residues" evidence="1">
    <location>
        <begin position="104"/>
        <end position="113"/>
    </location>
</feature>
<dbReference type="AlphaFoldDB" id="A0A5C4WTZ1"/>
<dbReference type="PANTHER" id="PTHR46637:SF1">
    <property type="entry name" value="BLL5188 PROTEIN"/>
    <property type="match status" value="1"/>
</dbReference>
<dbReference type="Pfam" id="PF13340">
    <property type="entry name" value="DUF4096"/>
    <property type="match status" value="1"/>
</dbReference>
<accession>A0A5C4WTZ1</accession>
<dbReference type="EMBL" id="VDLX02000002">
    <property type="protein sequence ID" value="KAB8196348.1"/>
    <property type="molecule type" value="Genomic_DNA"/>
</dbReference>
<dbReference type="Proteomes" id="UP000312512">
    <property type="component" value="Unassembled WGS sequence"/>
</dbReference>
<evidence type="ECO:0000259" key="2">
    <source>
        <dbReference type="Pfam" id="PF13340"/>
    </source>
</evidence>
<gene>
    <name evidence="3" type="ORF">FH608_006195</name>
</gene>
<evidence type="ECO:0000313" key="3">
    <source>
        <dbReference type="EMBL" id="KAB8196348.1"/>
    </source>
</evidence>
<feature type="domain" description="Insertion element IS402-like" evidence="2">
    <location>
        <begin position="16"/>
        <end position="68"/>
    </location>
</feature>
<evidence type="ECO:0000313" key="4">
    <source>
        <dbReference type="Proteomes" id="UP000312512"/>
    </source>
</evidence>
<dbReference type="InterPro" id="IPR052909">
    <property type="entry name" value="Transposase_6_like"/>
</dbReference>